<reference evidence="1 2" key="1">
    <citation type="journal article" date="2018" name="Mol. Biol. Evol.">
        <title>Broad Genomic Sampling Reveals a Smut Pathogenic Ancestry of the Fungal Clade Ustilaginomycotina.</title>
        <authorList>
            <person name="Kijpornyongpan T."/>
            <person name="Mondo S.J."/>
            <person name="Barry K."/>
            <person name="Sandor L."/>
            <person name="Lee J."/>
            <person name="Lipzen A."/>
            <person name="Pangilinan J."/>
            <person name="LaButti K."/>
            <person name="Hainaut M."/>
            <person name="Henrissat B."/>
            <person name="Grigoriev I.V."/>
            <person name="Spatafora J.W."/>
            <person name="Aime M.C."/>
        </authorList>
    </citation>
    <scope>NUCLEOTIDE SEQUENCE [LARGE SCALE GENOMIC DNA]</scope>
    <source>
        <strain evidence="1 2">SA 807</strain>
    </source>
</reference>
<name>A0ACD0P232_9BASI</name>
<dbReference type="Proteomes" id="UP000245626">
    <property type="component" value="Unassembled WGS sequence"/>
</dbReference>
<protein>
    <submittedName>
        <fullName evidence="1">Uncharacterized protein</fullName>
    </submittedName>
</protein>
<organism evidence="1 2">
    <name type="scientific">Violaceomyces palustris</name>
    <dbReference type="NCBI Taxonomy" id="1673888"/>
    <lineage>
        <taxon>Eukaryota</taxon>
        <taxon>Fungi</taxon>
        <taxon>Dikarya</taxon>
        <taxon>Basidiomycota</taxon>
        <taxon>Ustilaginomycotina</taxon>
        <taxon>Ustilaginomycetes</taxon>
        <taxon>Violaceomycetales</taxon>
        <taxon>Violaceomycetaceae</taxon>
        <taxon>Violaceomyces</taxon>
    </lineage>
</organism>
<evidence type="ECO:0000313" key="2">
    <source>
        <dbReference type="Proteomes" id="UP000245626"/>
    </source>
</evidence>
<evidence type="ECO:0000313" key="1">
    <source>
        <dbReference type="EMBL" id="PWN52099.1"/>
    </source>
</evidence>
<gene>
    <name evidence="1" type="ORF">IE53DRAFT_409686</name>
</gene>
<keyword evidence="2" id="KW-1185">Reference proteome</keyword>
<proteinExistence type="predicted"/>
<accession>A0ACD0P232</accession>
<sequence length="203" mass="22573">MARDATEERYDDSTLFLLRSLSKAQAGIDGIIPVYAGDLDEPFANEVEEAEKVRPRMSFIAWQAKLRDRPIATKQCFHGPVIADRPERLGLMTILLEMGVSQGLKRGSEGRISDRISLKPEPCLGKCSLAGIVPPTLHHPLLSIRGMEKSTFPCLAKLRVEGAFHEMLSKSSEPRAQNRPQLAFQDSYPLISMEGNLRPSTED</sequence>
<dbReference type="EMBL" id="KZ819797">
    <property type="protein sequence ID" value="PWN52099.1"/>
    <property type="molecule type" value="Genomic_DNA"/>
</dbReference>